<dbReference type="Proteomes" id="UP000823849">
    <property type="component" value="Unassembled WGS sequence"/>
</dbReference>
<reference evidence="1" key="1">
    <citation type="journal article" date="2021" name="PeerJ">
        <title>Extensive microbial diversity within the chicken gut microbiome revealed by metagenomics and culture.</title>
        <authorList>
            <person name="Gilroy R."/>
            <person name="Ravi A."/>
            <person name="Getino M."/>
            <person name="Pursley I."/>
            <person name="Horton D.L."/>
            <person name="Alikhan N.F."/>
            <person name="Baker D."/>
            <person name="Gharbi K."/>
            <person name="Hall N."/>
            <person name="Watson M."/>
            <person name="Adriaenssens E.M."/>
            <person name="Foster-Nyarko E."/>
            <person name="Jarju S."/>
            <person name="Secka A."/>
            <person name="Antonio M."/>
            <person name="Oren A."/>
            <person name="Chaudhuri R.R."/>
            <person name="La Ragione R."/>
            <person name="Hildebrand F."/>
            <person name="Pallen M.J."/>
        </authorList>
    </citation>
    <scope>NUCLEOTIDE SEQUENCE</scope>
    <source>
        <strain evidence="1">CHK185-5351</strain>
    </source>
</reference>
<evidence type="ECO:0000313" key="2">
    <source>
        <dbReference type="Proteomes" id="UP000823849"/>
    </source>
</evidence>
<reference evidence="1" key="2">
    <citation type="submission" date="2021-04" db="EMBL/GenBank/DDBJ databases">
        <authorList>
            <person name="Gilroy R."/>
        </authorList>
    </citation>
    <scope>NUCLEOTIDE SEQUENCE</scope>
    <source>
        <strain evidence="1">CHK185-5351</strain>
    </source>
</reference>
<name>A0A9D2SM67_9FIRM</name>
<proteinExistence type="predicted"/>
<organism evidence="1 2">
    <name type="scientific">Candidatus Fusicatenibacter intestinigallinarum</name>
    <dbReference type="NCBI Taxonomy" id="2838598"/>
    <lineage>
        <taxon>Bacteria</taxon>
        <taxon>Bacillati</taxon>
        <taxon>Bacillota</taxon>
        <taxon>Clostridia</taxon>
        <taxon>Lachnospirales</taxon>
        <taxon>Lachnospiraceae</taxon>
        <taxon>Fusicatenibacter</taxon>
    </lineage>
</organism>
<sequence>MENYRMNCGCSCGMGNSTAGRQGMCRQQENLWDMSVDKLPLAMGYVPMQRFGKTYDLRTGLRAGTIFPDLYKPFCGKGGAGC</sequence>
<dbReference type="Pfam" id="PF11007">
    <property type="entry name" value="CotJA"/>
    <property type="match status" value="1"/>
</dbReference>
<accession>A0A9D2SM67</accession>
<dbReference type="InterPro" id="IPR020256">
    <property type="entry name" value="Spore_coat_CotJA"/>
</dbReference>
<dbReference type="AlphaFoldDB" id="A0A9D2SM67"/>
<comment type="caution">
    <text evidence="1">The sequence shown here is derived from an EMBL/GenBank/DDBJ whole genome shotgun (WGS) entry which is preliminary data.</text>
</comment>
<protein>
    <submittedName>
        <fullName evidence="1">Spore coat associated protein CotJA</fullName>
    </submittedName>
</protein>
<gene>
    <name evidence="1" type="ORF">H9705_00730</name>
</gene>
<dbReference type="EMBL" id="DWWU01000004">
    <property type="protein sequence ID" value="HJC14339.1"/>
    <property type="molecule type" value="Genomic_DNA"/>
</dbReference>
<evidence type="ECO:0000313" key="1">
    <source>
        <dbReference type="EMBL" id="HJC14339.1"/>
    </source>
</evidence>